<keyword evidence="2" id="KW-0808">Transferase</keyword>
<dbReference type="CDD" id="cd04301">
    <property type="entry name" value="NAT_SF"/>
    <property type="match status" value="1"/>
</dbReference>
<evidence type="ECO:0000313" key="3">
    <source>
        <dbReference type="Proteomes" id="UP000278351"/>
    </source>
</evidence>
<feature type="domain" description="N-acetyltransferase" evidence="1">
    <location>
        <begin position="1"/>
        <end position="156"/>
    </location>
</feature>
<organism evidence="2 3">
    <name type="scientific">Chitinophaga lutea</name>
    <dbReference type="NCBI Taxonomy" id="2488634"/>
    <lineage>
        <taxon>Bacteria</taxon>
        <taxon>Pseudomonadati</taxon>
        <taxon>Bacteroidota</taxon>
        <taxon>Chitinophagia</taxon>
        <taxon>Chitinophagales</taxon>
        <taxon>Chitinophagaceae</taxon>
        <taxon>Chitinophaga</taxon>
    </lineage>
</organism>
<name>A0A3N4PZY4_9BACT</name>
<dbReference type="Proteomes" id="UP000278351">
    <property type="component" value="Unassembled WGS sequence"/>
</dbReference>
<evidence type="ECO:0000259" key="1">
    <source>
        <dbReference type="PROSITE" id="PS51186"/>
    </source>
</evidence>
<reference evidence="2 3" key="1">
    <citation type="submission" date="2018-11" db="EMBL/GenBank/DDBJ databases">
        <title>Chitinophaga lutea sp.nov., isolate from arsenic contaminated soil.</title>
        <authorList>
            <person name="Zong Y."/>
        </authorList>
    </citation>
    <scope>NUCLEOTIDE SEQUENCE [LARGE SCALE GENOMIC DNA]</scope>
    <source>
        <strain evidence="2 3">ZY74</strain>
    </source>
</reference>
<dbReference type="EMBL" id="RPDH01000001">
    <property type="protein sequence ID" value="RPE12955.1"/>
    <property type="molecule type" value="Genomic_DNA"/>
</dbReference>
<evidence type="ECO:0000313" key="2">
    <source>
        <dbReference type="EMBL" id="RPE12955.1"/>
    </source>
</evidence>
<dbReference type="InterPro" id="IPR016181">
    <property type="entry name" value="Acyl_CoA_acyltransferase"/>
</dbReference>
<comment type="caution">
    <text evidence="2">The sequence shown here is derived from an EMBL/GenBank/DDBJ whole genome shotgun (WGS) entry which is preliminary data.</text>
</comment>
<accession>A0A3N4PZY4</accession>
<dbReference type="InterPro" id="IPR000182">
    <property type="entry name" value="GNAT_dom"/>
</dbReference>
<dbReference type="Pfam" id="PF00583">
    <property type="entry name" value="Acetyltransf_1"/>
    <property type="match status" value="1"/>
</dbReference>
<proteinExistence type="predicted"/>
<dbReference type="SUPFAM" id="SSF55729">
    <property type="entry name" value="Acyl-CoA N-acyltransferases (Nat)"/>
    <property type="match status" value="1"/>
</dbReference>
<gene>
    <name evidence="2" type="ORF">EGT74_05275</name>
</gene>
<dbReference type="AlphaFoldDB" id="A0A3N4PZY4"/>
<dbReference type="OrthoDB" id="961272at2"/>
<dbReference type="Gene3D" id="3.40.630.30">
    <property type="match status" value="1"/>
</dbReference>
<dbReference type="RefSeq" id="WP_123845471.1">
    <property type="nucleotide sequence ID" value="NZ_RPDH01000001.1"/>
</dbReference>
<sequence>MIIRPYTPADKPGCISAFESNMPRFFAPAELEDYSRWLDGLAIRDEPEAGIDNYFVAENDGRVIGCGGFYLDREKQEATMAWGLISNEHHKKGWGKELFMYRLNVIRSLCARCRVILDTTQHSFPFFEKIGFNVVKITKDFYGEGLDRYDMELLPATEQSESAS</sequence>
<dbReference type="GO" id="GO:0016747">
    <property type="term" value="F:acyltransferase activity, transferring groups other than amino-acyl groups"/>
    <property type="evidence" value="ECO:0007669"/>
    <property type="project" value="InterPro"/>
</dbReference>
<protein>
    <submittedName>
        <fullName evidence="2">GNAT family N-acetyltransferase</fullName>
    </submittedName>
</protein>
<keyword evidence="3" id="KW-1185">Reference proteome</keyword>
<dbReference type="PROSITE" id="PS51186">
    <property type="entry name" value="GNAT"/>
    <property type="match status" value="1"/>
</dbReference>